<dbReference type="Proteomes" id="UP000274139">
    <property type="component" value="Unassembled WGS sequence"/>
</dbReference>
<gene>
    <name evidence="2" type="ORF">EAY64_08290</name>
</gene>
<evidence type="ECO:0000256" key="1">
    <source>
        <dbReference type="SAM" id="MobiDB-lite"/>
    </source>
</evidence>
<name>A0A454JJN5_9NEIS</name>
<evidence type="ECO:0000313" key="2">
    <source>
        <dbReference type="EMBL" id="RMC99145.1"/>
    </source>
</evidence>
<dbReference type="EMBL" id="RFAR01000028">
    <property type="protein sequence ID" value="RMC99145.1"/>
    <property type="molecule type" value="Genomic_DNA"/>
</dbReference>
<evidence type="ECO:0008006" key="4">
    <source>
        <dbReference type="Google" id="ProtNLM"/>
    </source>
</evidence>
<evidence type="ECO:0000313" key="3">
    <source>
        <dbReference type="Proteomes" id="UP000274139"/>
    </source>
</evidence>
<sequence>MAGTVGMEAGARPGSDAGQAQAGGRGMMGPSTRRGLLAAGLLLLLAGCASKSYQPQYLNGKVALKEPMSLPLATTLVRVRLVDDSTPADAPARLLAEQTLEKPKAFPLDFSLCYDQHAIQTGGNYSIQAQVFVDGELRLQTRGHINAFSTATPQLQVELIK</sequence>
<dbReference type="Pfam" id="PF09619">
    <property type="entry name" value="YscW"/>
    <property type="match status" value="1"/>
</dbReference>
<proteinExistence type="predicted"/>
<dbReference type="PANTHER" id="PTHR38013:SF1">
    <property type="entry name" value="GLYCOPROTEIN_POLYSACCHARIDE METABOLISM"/>
    <property type="match status" value="1"/>
</dbReference>
<dbReference type="InterPro" id="IPR053196">
    <property type="entry name" value="Lipoprotein_YbaY-like"/>
</dbReference>
<dbReference type="PANTHER" id="PTHR38013">
    <property type="entry name" value="GLYCOPROTEIN/POLYSACCHARIDE METABOLISM"/>
    <property type="match status" value="1"/>
</dbReference>
<dbReference type="InterPro" id="IPR039366">
    <property type="entry name" value="Pilotin"/>
</dbReference>
<protein>
    <recommendedName>
        <fullName evidence="4">Lipoprotein</fullName>
    </recommendedName>
</protein>
<feature type="region of interest" description="Disordered" evidence="1">
    <location>
        <begin position="1"/>
        <end position="29"/>
    </location>
</feature>
<comment type="caution">
    <text evidence="2">The sequence shown here is derived from an EMBL/GenBank/DDBJ whole genome shotgun (WGS) entry which is preliminary data.</text>
</comment>
<reference evidence="2 3" key="1">
    <citation type="submission" date="2018-10" db="EMBL/GenBank/DDBJ databases">
        <title>Draft genome sequence of Aquitalea MWU14-2217 isolated from a wild cranberry bog in Provincetown, Massachusetts.</title>
        <authorList>
            <person name="Ebadzadsahrai G."/>
            <person name="Soby S."/>
        </authorList>
    </citation>
    <scope>NUCLEOTIDE SEQUENCE [LARGE SCALE GENOMIC DNA]</scope>
    <source>
        <strain evidence="2 3">MWU14-2217</strain>
    </source>
</reference>
<keyword evidence="3" id="KW-1185">Reference proteome</keyword>
<dbReference type="AlphaFoldDB" id="A0A454JJN5"/>
<organism evidence="2 3">
    <name type="scientific">Aquitalea palustris</name>
    <dbReference type="NCBI Taxonomy" id="2480983"/>
    <lineage>
        <taxon>Bacteria</taxon>
        <taxon>Pseudomonadati</taxon>
        <taxon>Pseudomonadota</taxon>
        <taxon>Betaproteobacteria</taxon>
        <taxon>Neisseriales</taxon>
        <taxon>Chromobacteriaceae</taxon>
        <taxon>Aquitalea</taxon>
    </lineage>
</organism>
<accession>A0A454JJN5</accession>